<evidence type="ECO:0000256" key="3">
    <source>
        <dbReference type="ARBA" id="ARBA00005842"/>
    </source>
</evidence>
<evidence type="ECO:0000256" key="11">
    <source>
        <dbReference type="RuleBase" id="RU003783"/>
    </source>
</evidence>
<proteinExistence type="inferred from homology"/>
<keyword evidence="6 10" id="KW-0547">Nucleotide-binding</keyword>
<evidence type="ECO:0000256" key="2">
    <source>
        <dbReference type="ARBA" id="ARBA00003213"/>
    </source>
</evidence>
<evidence type="ECO:0000256" key="12">
    <source>
        <dbReference type="RuleBase" id="RU003784"/>
    </source>
</evidence>
<dbReference type="SUPFAM" id="SSF52540">
    <property type="entry name" value="P-loop containing nucleoside triphosphate hydrolases"/>
    <property type="match status" value="1"/>
</dbReference>
<dbReference type="PANTHER" id="PTHR11088:SF60">
    <property type="entry name" value="TRNA DIMETHYLALLYLTRANSFERASE"/>
    <property type="match status" value="1"/>
</dbReference>
<sequence>MESVPHHGRARPAAGAGARETRTPRQERGTAVILPNHDDALLTRAPCDGDGGAALAPRCAAPARARHHDNLIAIVGATGTGKTDFSLEVASRYRELGVTAEIVNADAMQLYRGMDIGTAKIPVADRHDIPHHQLDVLDVTERSTAATYRTRARADIDHIIGRGNIAILVGGSGLYISAVLHDLDFPATDPGLRAELECDHQKLGPDDLLARLRALDPATSARIDPRNPRQLIRSLEIAIQSGQSVPALPPAPHAWRRYRAVHLRRDREQLFPALQTRAERMFRDGLLDEVGRLRRQGLEAGQTARTAHGYPQAMAVLDGRCSIEDAVASTTRVTKNYSRRQVRWFARYADAEVLDVTGSDRQRLAELARRFVHGPAKTA</sequence>
<comment type="function">
    <text evidence="2 10 12">Catalyzes the transfer of a dimethylallyl group onto the adenine at position 37 in tRNAs that read codons beginning with uridine, leading to the formation of N6-(dimethylallyl)adenosine (i(6)A).</text>
</comment>
<evidence type="ECO:0000256" key="7">
    <source>
        <dbReference type="ARBA" id="ARBA00022840"/>
    </source>
</evidence>
<evidence type="ECO:0000256" key="8">
    <source>
        <dbReference type="ARBA" id="ARBA00022842"/>
    </source>
</evidence>
<dbReference type="GO" id="GO:0005524">
    <property type="term" value="F:ATP binding"/>
    <property type="evidence" value="ECO:0007669"/>
    <property type="project" value="UniProtKB-UniRule"/>
</dbReference>
<dbReference type="HAMAP" id="MF_00185">
    <property type="entry name" value="IPP_trans"/>
    <property type="match status" value="1"/>
</dbReference>
<evidence type="ECO:0000313" key="15">
    <source>
        <dbReference type="EMBL" id="RIJ43613.1"/>
    </source>
</evidence>
<dbReference type="EMBL" id="QWEA01000161">
    <property type="protein sequence ID" value="RIJ43613.1"/>
    <property type="molecule type" value="Genomic_DNA"/>
</dbReference>
<dbReference type="Gene3D" id="1.10.20.140">
    <property type="match status" value="1"/>
</dbReference>
<keyword evidence="8 10" id="KW-0460">Magnesium</keyword>
<evidence type="ECO:0000256" key="14">
    <source>
        <dbReference type="SAM" id="MobiDB-lite"/>
    </source>
</evidence>
<dbReference type="GO" id="GO:0006400">
    <property type="term" value="P:tRNA modification"/>
    <property type="evidence" value="ECO:0007669"/>
    <property type="project" value="TreeGrafter"/>
</dbReference>
<keyword evidence="7 10" id="KW-0067">ATP-binding</keyword>
<evidence type="ECO:0000256" key="6">
    <source>
        <dbReference type="ARBA" id="ARBA00022741"/>
    </source>
</evidence>
<comment type="caution">
    <text evidence="15">The sequence shown here is derived from an EMBL/GenBank/DDBJ whole genome shotgun (WGS) entry which is preliminary data.</text>
</comment>
<dbReference type="InterPro" id="IPR027417">
    <property type="entry name" value="P-loop_NTPase"/>
</dbReference>
<evidence type="ECO:0000256" key="9">
    <source>
        <dbReference type="ARBA" id="ARBA00049563"/>
    </source>
</evidence>
<dbReference type="AlphaFoldDB" id="A0A399SME6"/>
<gene>
    <name evidence="10 15" type="primary">miaA</name>
    <name evidence="15" type="ORF">DZF93_05910</name>
</gene>
<comment type="subunit">
    <text evidence="10">Monomer.</text>
</comment>
<dbReference type="GO" id="GO:0052381">
    <property type="term" value="F:tRNA dimethylallyltransferase activity"/>
    <property type="evidence" value="ECO:0007669"/>
    <property type="project" value="UniProtKB-UniRule"/>
</dbReference>
<keyword evidence="5 10" id="KW-0819">tRNA processing</keyword>
<feature type="region of interest" description="Disordered" evidence="14">
    <location>
        <begin position="1"/>
        <end position="30"/>
    </location>
</feature>
<accession>A0A399SME6</accession>
<reference evidence="15 16" key="1">
    <citation type="submission" date="2018-08" db="EMBL/GenBank/DDBJ databases">
        <title>Genome Sequence of Clavibacter michiganensis Subspecies type strains, and the Atypical Peach-Colored Strains Isolated from Tomato.</title>
        <authorList>
            <person name="Osdaghi E."/>
            <person name="Portier P."/>
            <person name="Briand M."/>
            <person name="Jacques M.-A."/>
        </authorList>
    </citation>
    <scope>NUCLEOTIDE SEQUENCE [LARGE SCALE GENOMIC DNA]</scope>
    <source>
        <strain evidence="15 16">CFBP 6488</strain>
    </source>
</reference>
<comment type="cofactor">
    <cofactor evidence="1 10">
        <name>Mg(2+)</name>
        <dbReference type="ChEBI" id="CHEBI:18420"/>
    </cofactor>
</comment>
<evidence type="ECO:0000256" key="1">
    <source>
        <dbReference type="ARBA" id="ARBA00001946"/>
    </source>
</evidence>
<comment type="similarity">
    <text evidence="3 10 13">Belongs to the IPP transferase family.</text>
</comment>
<dbReference type="PANTHER" id="PTHR11088">
    <property type="entry name" value="TRNA DIMETHYLALLYLTRANSFERASE"/>
    <property type="match status" value="1"/>
</dbReference>
<dbReference type="Gene3D" id="3.40.50.300">
    <property type="entry name" value="P-loop containing nucleotide triphosphate hydrolases"/>
    <property type="match status" value="1"/>
</dbReference>
<comment type="caution">
    <text evidence="10">Lacks conserved residue(s) required for the propagation of feature annotation.</text>
</comment>
<protein>
    <recommendedName>
        <fullName evidence="10">tRNA dimethylallyltransferase</fullName>
        <ecNumber evidence="10">2.5.1.75</ecNumber>
    </recommendedName>
    <alternativeName>
        <fullName evidence="10">Dimethylallyl diphosphate:tRNA dimethylallyltransferase</fullName>
        <shortName evidence="10">DMAPP:tRNA dimethylallyltransferase</shortName>
        <shortName evidence="10">DMATase</shortName>
    </alternativeName>
    <alternativeName>
        <fullName evidence="10">Isopentenyl-diphosphate:tRNA isopentenyltransferase</fullName>
        <shortName evidence="10">IPP transferase</shortName>
        <shortName evidence="10">IPPT</shortName>
        <shortName evidence="10">IPTase</shortName>
    </alternativeName>
</protein>
<dbReference type="NCBIfam" id="TIGR00174">
    <property type="entry name" value="miaA"/>
    <property type="match status" value="1"/>
</dbReference>
<keyword evidence="4 10" id="KW-0808">Transferase</keyword>
<feature type="site" description="Interaction with substrate tRNA" evidence="10">
    <location>
        <position position="172"/>
    </location>
</feature>
<comment type="catalytic activity">
    <reaction evidence="9 10 11">
        <text>adenosine(37) in tRNA + dimethylallyl diphosphate = N(6)-dimethylallyladenosine(37) in tRNA + diphosphate</text>
        <dbReference type="Rhea" id="RHEA:26482"/>
        <dbReference type="Rhea" id="RHEA-COMP:10162"/>
        <dbReference type="Rhea" id="RHEA-COMP:10375"/>
        <dbReference type="ChEBI" id="CHEBI:33019"/>
        <dbReference type="ChEBI" id="CHEBI:57623"/>
        <dbReference type="ChEBI" id="CHEBI:74411"/>
        <dbReference type="ChEBI" id="CHEBI:74415"/>
        <dbReference type="EC" id="2.5.1.75"/>
    </reaction>
</comment>
<feature type="binding site" evidence="10">
    <location>
        <begin position="78"/>
        <end position="83"/>
    </location>
    <ligand>
        <name>substrate</name>
    </ligand>
</feature>
<evidence type="ECO:0000256" key="5">
    <source>
        <dbReference type="ARBA" id="ARBA00022694"/>
    </source>
</evidence>
<feature type="compositionally biased region" description="Basic residues" evidence="14">
    <location>
        <begin position="1"/>
        <end position="10"/>
    </location>
</feature>
<dbReference type="InterPro" id="IPR018022">
    <property type="entry name" value="IPT"/>
</dbReference>
<dbReference type="OrthoDB" id="9776390at2"/>
<evidence type="ECO:0000313" key="16">
    <source>
        <dbReference type="Proteomes" id="UP000266634"/>
    </source>
</evidence>
<dbReference type="Pfam" id="PF01715">
    <property type="entry name" value="IPPT"/>
    <property type="match status" value="1"/>
</dbReference>
<dbReference type="InterPro" id="IPR039657">
    <property type="entry name" value="Dimethylallyltransferase"/>
</dbReference>
<feature type="compositionally biased region" description="Basic and acidic residues" evidence="14">
    <location>
        <begin position="19"/>
        <end position="28"/>
    </location>
</feature>
<evidence type="ECO:0000256" key="4">
    <source>
        <dbReference type="ARBA" id="ARBA00022679"/>
    </source>
</evidence>
<name>A0A399SME6_9MICO</name>
<organism evidence="15 16">
    <name type="scientific">Clavibacter michiganensis subsp. insidiosus</name>
    <dbReference type="NCBI Taxonomy" id="33014"/>
    <lineage>
        <taxon>Bacteria</taxon>
        <taxon>Bacillati</taxon>
        <taxon>Actinomycetota</taxon>
        <taxon>Actinomycetes</taxon>
        <taxon>Micrococcales</taxon>
        <taxon>Microbacteriaceae</taxon>
        <taxon>Clavibacter</taxon>
    </lineage>
</organism>
<evidence type="ECO:0000256" key="10">
    <source>
        <dbReference type="HAMAP-Rule" id="MF_00185"/>
    </source>
</evidence>
<dbReference type="Proteomes" id="UP000266634">
    <property type="component" value="Unassembled WGS sequence"/>
</dbReference>
<evidence type="ECO:0000256" key="13">
    <source>
        <dbReference type="RuleBase" id="RU003785"/>
    </source>
</evidence>
<feature type="site" description="Interaction with substrate tRNA" evidence="10">
    <location>
        <position position="193"/>
    </location>
</feature>
<dbReference type="EC" id="2.5.1.75" evidence="10"/>
<feature type="binding site" evidence="10">
    <location>
        <begin position="76"/>
        <end position="83"/>
    </location>
    <ligand>
        <name>ATP</name>
        <dbReference type="ChEBI" id="CHEBI:30616"/>
    </ligand>
</feature>